<dbReference type="PRINTS" id="PR00081">
    <property type="entry name" value="GDHRDH"/>
</dbReference>
<accession>A0A7T4UQZ6</accession>
<proteinExistence type="inferred from homology"/>
<evidence type="ECO:0000256" key="1">
    <source>
        <dbReference type="ARBA" id="ARBA00006484"/>
    </source>
</evidence>
<dbReference type="AlphaFoldDB" id="A0A7T4UQZ6"/>
<dbReference type="RefSeq" id="WP_198570497.1">
    <property type="nucleotide sequence ID" value="NZ_CP066167.1"/>
</dbReference>
<dbReference type="InterPro" id="IPR036291">
    <property type="entry name" value="NAD(P)-bd_dom_sf"/>
</dbReference>
<dbReference type="PANTHER" id="PTHR42760:SF115">
    <property type="entry name" value="3-OXOACYL-[ACYL-CARRIER-PROTEIN] REDUCTASE FABG"/>
    <property type="match status" value="1"/>
</dbReference>
<dbReference type="Proteomes" id="UP000596063">
    <property type="component" value="Chromosome"/>
</dbReference>
<reference evidence="3 4" key="1">
    <citation type="submission" date="2020-12" db="EMBL/GenBank/DDBJ databases">
        <authorList>
            <person name="Shan Y."/>
        </authorList>
    </citation>
    <scope>NUCLEOTIDE SEQUENCE [LARGE SCALE GENOMIC DNA]</scope>
    <source>
        <strain evidence="4">csc3.9</strain>
    </source>
</reference>
<dbReference type="SUPFAM" id="SSF51735">
    <property type="entry name" value="NAD(P)-binding Rossmann-fold domains"/>
    <property type="match status" value="1"/>
</dbReference>
<organism evidence="3 4">
    <name type="scientific">Spongiibacter nanhainus</name>
    <dbReference type="NCBI Taxonomy" id="2794344"/>
    <lineage>
        <taxon>Bacteria</taxon>
        <taxon>Pseudomonadati</taxon>
        <taxon>Pseudomonadota</taxon>
        <taxon>Gammaproteobacteria</taxon>
        <taxon>Cellvibrionales</taxon>
        <taxon>Spongiibacteraceae</taxon>
        <taxon>Spongiibacter</taxon>
    </lineage>
</organism>
<evidence type="ECO:0000313" key="3">
    <source>
        <dbReference type="EMBL" id="QQD19012.1"/>
    </source>
</evidence>
<gene>
    <name evidence="3" type="ORF">I6N98_03900</name>
</gene>
<dbReference type="KEGG" id="snan:I6N98_03900"/>
<dbReference type="GO" id="GO:0016616">
    <property type="term" value="F:oxidoreductase activity, acting on the CH-OH group of donors, NAD or NADP as acceptor"/>
    <property type="evidence" value="ECO:0007669"/>
    <property type="project" value="TreeGrafter"/>
</dbReference>
<dbReference type="Pfam" id="PF13561">
    <property type="entry name" value="adh_short_C2"/>
    <property type="match status" value="1"/>
</dbReference>
<comment type="similarity">
    <text evidence="1">Belongs to the short-chain dehydrogenases/reductases (SDR) family.</text>
</comment>
<protein>
    <submittedName>
        <fullName evidence="3">SDR family oxidoreductase</fullName>
    </submittedName>
</protein>
<dbReference type="Gene3D" id="3.40.50.720">
    <property type="entry name" value="NAD(P)-binding Rossmann-like Domain"/>
    <property type="match status" value="1"/>
</dbReference>
<keyword evidence="2" id="KW-0560">Oxidoreductase</keyword>
<dbReference type="PROSITE" id="PS00061">
    <property type="entry name" value="ADH_SHORT"/>
    <property type="match status" value="1"/>
</dbReference>
<dbReference type="InterPro" id="IPR020904">
    <property type="entry name" value="Sc_DH/Rdtase_CS"/>
</dbReference>
<dbReference type="InterPro" id="IPR002347">
    <property type="entry name" value="SDR_fam"/>
</dbReference>
<evidence type="ECO:0000313" key="4">
    <source>
        <dbReference type="Proteomes" id="UP000596063"/>
    </source>
</evidence>
<dbReference type="PANTHER" id="PTHR42760">
    <property type="entry name" value="SHORT-CHAIN DEHYDROGENASES/REDUCTASES FAMILY MEMBER"/>
    <property type="match status" value="1"/>
</dbReference>
<name>A0A7T4UQZ6_9GAMM</name>
<keyword evidence="4" id="KW-1185">Reference proteome</keyword>
<dbReference type="FunFam" id="3.40.50.720:FF:000084">
    <property type="entry name" value="Short-chain dehydrogenase reductase"/>
    <property type="match status" value="1"/>
</dbReference>
<dbReference type="PRINTS" id="PR00080">
    <property type="entry name" value="SDRFAMILY"/>
</dbReference>
<sequence length="273" mass="28016">MKMGLDAFSLAGKVAVVTGAGAGIGAAVARCYADAGAAVALTDIDAQRCEAVAAELREGGAVVFTLTMDVSRESDWEQLCSALEDWKGRWDVLLNNAGIYIGGSVGSNTTEQLQRIHDINVASVFLGTRFAAAAMKPGGTFGHGGSIINLSSIAGLIGVPGHSIYGASKGAVASFSRHAAVEFARFGYGVRVNSLHPGLIDTAMGHMVLQDFVDVGLAPDTDTALSMLRDQMIPCGRLGTVEDVANAALFLAADASSYVTGTELTVDGGFVAA</sequence>
<dbReference type="EMBL" id="CP066167">
    <property type="protein sequence ID" value="QQD19012.1"/>
    <property type="molecule type" value="Genomic_DNA"/>
</dbReference>
<evidence type="ECO:0000256" key="2">
    <source>
        <dbReference type="ARBA" id="ARBA00023002"/>
    </source>
</evidence>